<keyword evidence="3" id="KW-0285">Flavoprotein</keyword>
<dbReference type="InterPro" id="IPR016169">
    <property type="entry name" value="FAD-bd_PCMH_sub2"/>
</dbReference>
<protein>
    <recommendedName>
        <fullName evidence="6">FAD-binding PCMH-type domain-containing protein</fullName>
    </recommendedName>
</protein>
<evidence type="ECO:0000256" key="4">
    <source>
        <dbReference type="ARBA" id="ARBA00022827"/>
    </source>
</evidence>
<dbReference type="Gene3D" id="3.30.465.10">
    <property type="match status" value="1"/>
</dbReference>
<dbReference type="GO" id="GO:0071949">
    <property type="term" value="F:FAD binding"/>
    <property type="evidence" value="ECO:0007669"/>
    <property type="project" value="InterPro"/>
</dbReference>
<dbReference type="PROSITE" id="PS51387">
    <property type="entry name" value="FAD_PCMH"/>
    <property type="match status" value="1"/>
</dbReference>
<reference evidence="7 8" key="1">
    <citation type="journal article" date="2012" name="Proc. Natl. Acad. Sci. U.S.A.">
        <title>Comparative genomics of Ceriporiopsis subvermispora and Phanerochaete chrysosporium provide insight into selective ligninolysis.</title>
        <authorList>
            <person name="Fernandez-Fueyo E."/>
            <person name="Ruiz-Duenas F.J."/>
            <person name="Ferreira P."/>
            <person name="Floudas D."/>
            <person name="Hibbett D.S."/>
            <person name="Canessa P."/>
            <person name="Larrondo L.F."/>
            <person name="James T.Y."/>
            <person name="Seelenfreund D."/>
            <person name="Lobos S."/>
            <person name="Polanco R."/>
            <person name="Tello M."/>
            <person name="Honda Y."/>
            <person name="Watanabe T."/>
            <person name="Watanabe T."/>
            <person name="Ryu J.S."/>
            <person name="Kubicek C.P."/>
            <person name="Schmoll M."/>
            <person name="Gaskell J."/>
            <person name="Hammel K.E."/>
            <person name="St John F.J."/>
            <person name="Vanden Wymelenberg A."/>
            <person name="Sabat G."/>
            <person name="Splinter BonDurant S."/>
            <person name="Syed K."/>
            <person name="Yadav J.S."/>
            <person name="Doddapaneni H."/>
            <person name="Subramanian V."/>
            <person name="Lavin J.L."/>
            <person name="Oguiza J.A."/>
            <person name="Perez G."/>
            <person name="Pisabarro A.G."/>
            <person name="Ramirez L."/>
            <person name="Santoyo F."/>
            <person name="Master E."/>
            <person name="Coutinho P.M."/>
            <person name="Henrissat B."/>
            <person name="Lombard V."/>
            <person name="Magnuson J.K."/>
            <person name="Kuees U."/>
            <person name="Hori C."/>
            <person name="Igarashi K."/>
            <person name="Samejima M."/>
            <person name="Held B.W."/>
            <person name="Barry K.W."/>
            <person name="LaButti K.M."/>
            <person name="Lapidus A."/>
            <person name="Lindquist E.A."/>
            <person name="Lucas S.M."/>
            <person name="Riley R."/>
            <person name="Salamov A.A."/>
            <person name="Hoffmeister D."/>
            <person name="Schwenk D."/>
            <person name="Hadar Y."/>
            <person name="Yarden O."/>
            <person name="de Vries R.P."/>
            <person name="Wiebenga A."/>
            <person name="Stenlid J."/>
            <person name="Eastwood D."/>
            <person name="Grigoriev I.V."/>
            <person name="Berka R.M."/>
            <person name="Blanchette R.A."/>
            <person name="Kersten P."/>
            <person name="Martinez A.T."/>
            <person name="Vicuna R."/>
            <person name="Cullen D."/>
        </authorList>
    </citation>
    <scope>NUCLEOTIDE SEQUENCE [LARGE SCALE GENOMIC DNA]</scope>
    <source>
        <strain evidence="7 8">B</strain>
    </source>
</reference>
<evidence type="ECO:0000256" key="2">
    <source>
        <dbReference type="ARBA" id="ARBA00005466"/>
    </source>
</evidence>
<evidence type="ECO:0000256" key="1">
    <source>
        <dbReference type="ARBA" id="ARBA00001974"/>
    </source>
</evidence>
<keyword evidence="8" id="KW-1185">Reference proteome</keyword>
<dbReference type="InterPro" id="IPR006094">
    <property type="entry name" value="Oxid_FAD_bind_N"/>
</dbReference>
<dbReference type="Pfam" id="PF08031">
    <property type="entry name" value="BBE"/>
    <property type="match status" value="1"/>
</dbReference>
<dbReference type="STRING" id="914234.M2PX03"/>
<organism evidence="7 8">
    <name type="scientific">Ceriporiopsis subvermispora (strain B)</name>
    <name type="common">White-rot fungus</name>
    <name type="synonym">Gelatoporia subvermispora</name>
    <dbReference type="NCBI Taxonomy" id="914234"/>
    <lineage>
        <taxon>Eukaryota</taxon>
        <taxon>Fungi</taxon>
        <taxon>Dikarya</taxon>
        <taxon>Basidiomycota</taxon>
        <taxon>Agaricomycotina</taxon>
        <taxon>Agaricomycetes</taxon>
        <taxon>Polyporales</taxon>
        <taxon>Gelatoporiaceae</taxon>
        <taxon>Gelatoporia</taxon>
    </lineage>
</organism>
<keyword evidence="4" id="KW-0274">FAD</keyword>
<dbReference type="Gene3D" id="3.30.43.10">
    <property type="entry name" value="Uridine Diphospho-n-acetylenolpyruvylglucosamine Reductase, domain 2"/>
    <property type="match status" value="1"/>
</dbReference>
<proteinExistence type="inferred from homology"/>
<evidence type="ECO:0000313" key="7">
    <source>
        <dbReference type="EMBL" id="EMD41364.1"/>
    </source>
</evidence>
<evidence type="ECO:0000256" key="5">
    <source>
        <dbReference type="ARBA" id="ARBA00023002"/>
    </source>
</evidence>
<dbReference type="GO" id="GO:0016491">
    <property type="term" value="F:oxidoreductase activity"/>
    <property type="evidence" value="ECO:0007669"/>
    <property type="project" value="UniProtKB-KW"/>
</dbReference>
<evidence type="ECO:0000313" key="8">
    <source>
        <dbReference type="Proteomes" id="UP000016930"/>
    </source>
</evidence>
<evidence type="ECO:0000256" key="3">
    <source>
        <dbReference type="ARBA" id="ARBA00022630"/>
    </source>
</evidence>
<dbReference type="OrthoDB" id="415825at2759"/>
<dbReference type="HOGENOM" id="CLU_018354_10_0_1"/>
<dbReference type="AlphaFoldDB" id="M2PX03"/>
<accession>M2PX03</accession>
<dbReference type="InterPro" id="IPR036318">
    <property type="entry name" value="FAD-bd_PCMH-like_sf"/>
</dbReference>
<dbReference type="InterPro" id="IPR050416">
    <property type="entry name" value="FAD-linked_Oxidoreductase"/>
</dbReference>
<evidence type="ECO:0000259" key="6">
    <source>
        <dbReference type="PROSITE" id="PS51387"/>
    </source>
</evidence>
<dbReference type="InterPro" id="IPR016167">
    <property type="entry name" value="FAD-bd_PCMH_sub1"/>
</dbReference>
<comment type="cofactor">
    <cofactor evidence="1">
        <name>FAD</name>
        <dbReference type="ChEBI" id="CHEBI:57692"/>
    </cofactor>
</comment>
<dbReference type="PANTHER" id="PTHR42973">
    <property type="entry name" value="BINDING OXIDOREDUCTASE, PUTATIVE (AFU_ORTHOLOGUE AFUA_1G17690)-RELATED"/>
    <property type="match status" value="1"/>
</dbReference>
<gene>
    <name evidence="7" type="ORF">CERSUDRAFT_43286</name>
</gene>
<dbReference type="SUPFAM" id="SSF56176">
    <property type="entry name" value="FAD-binding/transporter-associated domain-like"/>
    <property type="match status" value="1"/>
</dbReference>
<dbReference type="Proteomes" id="UP000016930">
    <property type="component" value="Unassembled WGS sequence"/>
</dbReference>
<name>M2PX03_CERS8</name>
<keyword evidence="5" id="KW-0560">Oxidoreductase</keyword>
<dbReference type="EMBL" id="KB445791">
    <property type="protein sequence ID" value="EMD41364.1"/>
    <property type="molecule type" value="Genomic_DNA"/>
</dbReference>
<dbReference type="InterPro" id="IPR012951">
    <property type="entry name" value="BBE"/>
</dbReference>
<sequence length="468" mass="50938">MSDLLPLRNEFLGDLVTPSDPDYEQAISRWSRNASRRANVVAFPKNANDVAAAISYSKRANLPLAIRGGGHSTSGASSSEGGLVIDLSRYLNGVKVDPEQRRVYVGGGAIWETVDRTTIQHGLATVGGTVNHVIYIPSRLTLGGGFGWLSGRHGLAVDNLIQATIVTADGSIITASASENEELFWGIRGGGCNFGVCTEFVFKLHAQRTQVYAGLVIFSADRAAQVASAVQTWWKNGASEDSGLILFVSPEVQGQPCVMAQLFYNGSEAEGREYYKGLFDIGPIVDMTKEIPYEQLNGTMNVFAPHGRNYYLKGGLVPPEYDLTQHLLEVLDSVIRLSSLGKQPIQAQFEMFPLQAISRVKNDATAFPRSTESNVLITSVWDEESPEKFQFARDAASQLLRTAIAAGATGYGNYSIDALPADGTVSEDKAQQLFGDNYPRLQVLKKRYDPELIFNKWFAITPANVAQA</sequence>
<dbReference type="InterPro" id="IPR016166">
    <property type="entry name" value="FAD-bd_PCMH"/>
</dbReference>
<dbReference type="Gene3D" id="3.40.462.20">
    <property type="match status" value="1"/>
</dbReference>
<dbReference type="PANTHER" id="PTHR42973:SF39">
    <property type="entry name" value="FAD-BINDING PCMH-TYPE DOMAIN-CONTAINING PROTEIN"/>
    <property type="match status" value="1"/>
</dbReference>
<comment type="similarity">
    <text evidence="2">Belongs to the oxygen-dependent FAD-linked oxidoreductase family.</text>
</comment>
<dbReference type="Pfam" id="PF01565">
    <property type="entry name" value="FAD_binding_4"/>
    <property type="match status" value="1"/>
</dbReference>
<feature type="domain" description="FAD-binding PCMH-type" evidence="6">
    <location>
        <begin position="33"/>
        <end position="207"/>
    </location>
</feature>